<evidence type="ECO:0000313" key="3">
    <source>
        <dbReference type="EMBL" id="RTR02976.1"/>
    </source>
</evidence>
<keyword evidence="4" id="KW-1185">Reference proteome</keyword>
<dbReference type="Pfam" id="PF00496">
    <property type="entry name" value="SBP_bac_5"/>
    <property type="match status" value="1"/>
</dbReference>
<dbReference type="EMBL" id="RXNS01000010">
    <property type="protein sequence ID" value="RTR02976.1"/>
    <property type="molecule type" value="Genomic_DNA"/>
</dbReference>
<dbReference type="Gene3D" id="3.10.105.10">
    <property type="entry name" value="Dipeptide-binding Protein, Domain 3"/>
    <property type="match status" value="1"/>
</dbReference>
<dbReference type="AlphaFoldDB" id="A0A3S0HPK2"/>
<dbReference type="GO" id="GO:1904680">
    <property type="term" value="F:peptide transmembrane transporter activity"/>
    <property type="evidence" value="ECO:0007669"/>
    <property type="project" value="TreeGrafter"/>
</dbReference>
<dbReference type="CDD" id="cd08500">
    <property type="entry name" value="PBP2_NikA_DppA_OppA_like_4"/>
    <property type="match status" value="1"/>
</dbReference>
<reference evidence="3 4" key="1">
    <citation type="submission" date="2018-12" db="EMBL/GenBank/DDBJ databases">
        <authorList>
            <person name="Yu L."/>
        </authorList>
    </citation>
    <scope>NUCLEOTIDE SEQUENCE [LARGE SCALE GENOMIC DNA]</scope>
    <source>
        <strain evidence="3 4">11S</strain>
    </source>
</reference>
<evidence type="ECO:0000259" key="2">
    <source>
        <dbReference type="Pfam" id="PF00496"/>
    </source>
</evidence>
<proteinExistence type="predicted"/>
<accession>A0A3S0HPK2</accession>
<dbReference type="PANTHER" id="PTHR30290:SF62">
    <property type="entry name" value="OLIGOPEPTIDE ABC TRANSPORTER, PERIPLASMIC OLIGOPEPTIDE-BINDING PROTEIN"/>
    <property type="match status" value="1"/>
</dbReference>
<feature type="chain" id="PRO_5018571790" evidence="1">
    <location>
        <begin position="24"/>
        <end position="682"/>
    </location>
</feature>
<dbReference type="RefSeq" id="WP_126484324.1">
    <property type="nucleotide sequence ID" value="NZ_RXNS01000010.1"/>
</dbReference>
<dbReference type="SUPFAM" id="SSF53850">
    <property type="entry name" value="Periplasmic binding protein-like II"/>
    <property type="match status" value="1"/>
</dbReference>
<dbReference type="OrthoDB" id="9801912at2"/>
<evidence type="ECO:0000256" key="1">
    <source>
        <dbReference type="SAM" id="SignalP"/>
    </source>
</evidence>
<feature type="domain" description="Solute-binding protein family 5" evidence="2">
    <location>
        <begin position="153"/>
        <end position="545"/>
    </location>
</feature>
<organism evidence="3 4">
    <name type="scientific">Halomonas nitroreducens</name>
    <dbReference type="NCBI Taxonomy" id="447425"/>
    <lineage>
        <taxon>Bacteria</taxon>
        <taxon>Pseudomonadati</taxon>
        <taxon>Pseudomonadota</taxon>
        <taxon>Gammaproteobacteria</taxon>
        <taxon>Oceanospirillales</taxon>
        <taxon>Halomonadaceae</taxon>
        <taxon>Halomonas</taxon>
    </lineage>
</organism>
<gene>
    <name evidence="3" type="ORF">EKG36_11850</name>
</gene>
<sequence length="682" mass="76346">MTHVFRLTPLAVGLLMASQAAIAADANPTSLPPAPEFEARGQVQTLPRDRLFDFRALEQYQEPAWVREKVEKGVLPPVEERLPAEPLVFEKAGMPDGIGVYGGVLRHVIGGRPEGWNWAAGQTQGWGGISYTVAECLTRTGPLFMLPPDEQEPLPNLARRWEWSEDGRQLTMHLVEGAHWSDGAPFTSEDVRFYWEDNVLDPNVATFASPGTYGEGTTLEVVDEHTVRWTFQDPASAQVLFQMAFFSFCPGPAHVLKEHHPRYNEANSYNDYVNALPVDELPIPTMGAWVPTEYRSDELVLMRRNPYYWKVDSAGNQLPYVDEMQFKLTTWSDRTVQAVAGSADFSNMENPANYVSALQRAHAEEAPARLEFGPRTVGWSLDLNLAEEMGTDDDRQRAIRQLNRQLTFRQALSHAIDRQALGQSLVRGPFTHAFAGGVFPEGPAVDADSVVFYGYDPELANALLDDLGLKDTDGSGLRNWTEGPMAGEDLEITLQIVNEYPTDVTLAEGLVAMFRDIGIRLIPRPMSGTAFDNREGSAQFDMLIRRADDHIVPIQTGDIFAPLHEGTPVWHLGSDEFPRELMPFEQRLAELMTTYQRETDGERQAALIGEFNRVFTENLYQIGLTSAPGALIVNKRLKNVPAGTPIRTYQWAEDALIRERLWTPEDQQLGELRPETLPVGRD</sequence>
<dbReference type="PANTHER" id="PTHR30290">
    <property type="entry name" value="PERIPLASMIC BINDING COMPONENT OF ABC TRANSPORTER"/>
    <property type="match status" value="1"/>
</dbReference>
<protein>
    <submittedName>
        <fullName evidence="3">ABC transporter substrate-binding protein</fullName>
    </submittedName>
</protein>
<evidence type="ECO:0000313" key="4">
    <source>
        <dbReference type="Proteomes" id="UP000267400"/>
    </source>
</evidence>
<dbReference type="Gene3D" id="3.40.190.10">
    <property type="entry name" value="Periplasmic binding protein-like II"/>
    <property type="match status" value="1"/>
</dbReference>
<dbReference type="Proteomes" id="UP000267400">
    <property type="component" value="Unassembled WGS sequence"/>
</dbReference>
<dbReference type="GO" id="GO:0015833">
    <property type="term" value="P:peptide transport"/>
    <property type="evidence" value="ECO:0007669"/>
    <property type="project" value="TreeGrafter"/>
</dbReference>
<feature type="signal peptide" evidence="1">
    <location>
        <begin position="1"/>
        <end position="23"/>
    </location>
</feature>
<dbReference type="InterPro" id="IPR039424">
    <property type="entry name" value="SBP_5"/>
</dbReference>
<keyword evidence="1" id="KW-0732">Signal</keyword>
<comment type="caution">
    <text evidence="3">The sequence shown here is derived from an EMBL/GenBank/DDBJ whole genome shotgun (WGS) entry which is preliminary data.</text>
</comment>
<dbReference type="InterPro" id="IPR000914">
    <property type="entry name" value="SBP_5_dom"/>
</dbReference>
<name>A0A3S0HPK2_9GAMM</name>